<protein>
    <submittedName>
        <fullName evidence="1">Uncharacterized protein</fullName>
    </submittedName>
</protein>
<proteinExistence type="predicted"/>
<name>A0A834UAB6_VESPE</name>
<evidence type="ECO:0000313" key="2">
    <source>
        <dbReference type="Proteomes" id="UP000600918"/>
    </source>
</evidence>
<dbReference type="EMBL" id="JACSDY010000006">
    <property type="protein sequence ID" value="KAF7425804.1"/>
    <property type="molecule type" value="Genomic_DNA"/>
</dbReference>
<sequence length="75" mass="8416">MSWDEARFWGRYWAKSVGRLSKIHHVAVLALMPLHLLSQYDARNAEIMDANVCSYILGQPAPLATTAVATTYSFC</sequence>
<dbReference type="AlphaFoldDB" id="A0A834UAB6"/>
<keyword evidence="2" id="KW-1185">Reference proteome</keyword>
<accession>A0A834UAB6</accession>
<gene>
    <name evidence="1" type="ORF">H0235_008242</name>
</gene>
<organism evidence="1 2">
    <name type="scientific">Vespula pensylvanica</name>
    <name type="common">Western yellow jacket</name>
    <name type="synonym">Wasp</name>
    <dbReference type="NCBI Taxonomy" id="30213"/>
    <lineage>
        <taxon>Eukaryota</taxon>
        <taxon>Metazoa</taxon>
        <taxon>Ecdysozoa</taxon>
        <taxon>Arthropoda</taxon>
        <taxon>Hexapoda</taxon>
        <taxon>Insecta</taxon>
        <taxon>Pterygota</taxon>
        <taxon>Neoptera</taxon>
        <taxon>Endopterygota</taxon>
        <taxon>Hymenoptera</taxon>
        <taxon>Apocrita</taxon>
        <taxon>Aculeata</taxon>
        <taxon>Vespoidea</taxon>
        <taxon>Vespidae</taxon>
        <taxon>Vespinae</taxon>
        <taxon>Vespula</taxon>
    </lineage>
</organism>
<evidence type="ECO:0000313" key="1">
    <source>
        <dbReference type="EMBL" id="KAF7425804.1"/>
    </source>
</evidence>
<dbReference type="Proteomes" id="UP000600918">
    <property type="component" value="Unassembled WGS sequence"/>
</dbReference>
<reference evidence="1" key="1">
    <citation type="journal article" date="2020" name="G3 (Bethesda)">
        <title>High-Quality Assemblies for Three Invasive Social Wasps from the &lt;i&gt;Vespula&lt;/i&gt; Genus.</title>
        <authorList>
            <person name="Harrop T.W.R."/>
            <person name="Guhlin J."/>
            <person name="McLaughlin G.M."/>
            <person name="Permina E."/>
            <person name="Stockwell P."/>
            <person name="Gilligan J."/>
            <person name="Le Lec M.F."/>
            <person name="Gruber M.A.M."/>
            <person name="Quinn O."/>
            <person name="Lovegrove M."/>
            <person name="Duncan E.J."/>
            <person name="Remnant E.J."/>
            <person name="Van Eeckhoven J."/>
            <person name="Graham B."/>
            <person name="Knapp R.A."/>
            <person name="Langford K.W."/>
            <person name="Kronenberg Z."/>
            <person name="Press M.O."/>
            <person name="Eacker S.M."/>
            <person name="Wilson-Rankin E.E."/>
            <person name="Purcell J."/>
            <person name="Lester P.J."/>
            <person name="Dearden P.K."/>
        </authorList>
    </citation>
    <scope>NUCLEOTIDE SEQUENCE</scope>
    <source>
        <strain evidence="1">Volc-1</strain>
    </source>
</reference>
<comment type="caution">
    <text evidence="1">The sequence shown here is derived from an EMBL/GenBank/DDBJ whole genome shotgun (WGS) entry which is preliminary data.</text>
</comment>